<evidence type="ECO:0000256" key="4">
    <source>
        <dbReference type="ARBA" id="ARBA00058905"/>
    </source>
</evidence>
<dbReference type="GO" id="GO:0008422">
    <property type="term" value="F:beta-glucosidase activity"/>
    <property type="evidence" value="ECO:0007669"/>
    <property type="project" value="UniProtKB-ARBA"/>
</dbReference>
<gene>
    <name evidence="8" type="ORF">SAMN04488242_0949</name>
</gene>
<keyword evidence="6" id="KW-0326">Glycosidase</keyword>
<dbReference type="PRINTS" id="PR00133">
    <property type="entry name" value="GLHYDRLASE3"/>
</dbReference>
<keyword evidence="9" id="KW-1185">Reference proteome</keyword>
<feature type="domain" description="Fibronectin type III-like" evidence="7">
    <location>
        <begin position="567"/>
        <end position="637"/>
    </location>
</feature>
<dbReference type="InterPro" id="IPR026891">
    <property type="entry name" value="Fn3-like"/>
</dbReference>
<evidence type="ECO:0000256" key="6">
    <source>
        <dbReference type="RuleBase" id="RU361161"/>
    </source>
</evidence>
<dbReference type="STRING" id="686624.SAMN04488242_0949"/>
<comment type="similarity">
    <text evidence="1 6">Belongs to the glycosyl hydrolase 3 family.</text>
</comment>
<evidence type="ECO:0000256" key="3">
    <source>
        <dbReference type="ARBA" id="ARBA00023277"/>
    </source>
</evidence>
<keyword evidence="2 6" id="KW-0378">Hydrolase</keyword>
<evidence type="ECO:0000313" key="9">
    <source>
        <dbReference type="Proteomes" id="UP000199475"/>
    </source>
</evidence>
<dbReference type="InterPro" id="IPR050288">
    <property type="entry name" value="Cellulose_deg_GH3"/>
</dbReference>
<reference evidence="8 9" key="1">
    <citation type="submission" date="2016-10" db="EMBL/GenBank/DDBJ databases">
        <authorList>
            <person name="de Groot N.N."/>
        </authorList>
    </citation>
    <scope>NUCLEOTIDE SEQUENCE [LARGE SCALE GENOMIC DNA]</scope>
    <source>
        <strain evidence="8 9">CGMCC 1.9159</strain>
    </source>
</reference>
<dbReference type="InterPro" id="IPR036962">
    <property type="entry name" value="Glyco_hydro_3_N_sf"/>
</dbReference>
<keyword evidence="3" id="KW-0119">Carbohydrate metabolism</keyword>
<dbReference type="Gene3D" id="3.20.20.300">
    <property type="entry name" value="Glycoside hydrolase, family 3, N-terminal domain"/>
    <property type="match status" value="1"/>
</dbReference>
<dbReference type="OrthoDB" id="9803863at2"/>
<dbReference type="Gene3D" id="3.40.50.1700">
    <property type="entry name" value="Glycoside hydrolase family 3 C-terminal domain"/>
    <property type="match status" value="1"/>
</dbReference>
<name>A0A1G9IHM1_9ACTN</name>
<dbReference type="InterPro" id="IPR013783">
    <property type="entry name" value="Ig-like_fold"/>
</dbReference>
<dbReference type="Proteomes" id="UP000199475">
    <property type="component" value="Unassembled WGS sequence"/>
</dbReference>
<dbReference type="AlphaFoldDB" id="A0A1G9IHM1"/>
<dbReference type="RefSeq" id="WP_093249331.1">
    <property type="nucleotide sequence ID" value="NZ_FNGP01000001.1"/>
</dbReference>
<dbReference type="Pfam" id="PF14310">
    <property type="entry name" value="Fn3-like"/>
    <property type="match status" value="1"/>
</dbReference>
<dbReference type="Pfam" id="PF01915">
    <property type="entry name" value="Glyco_hydro_3_C"/>
    <property type="match status" value="1"/>
</dbReference>
<dbReference type="InterPro" id="IPR036881">
    <property type="entry name" value="Glyco_hydro_3_C_sf"/>
</dbReference>
<organism evidence="8 9">
    <name type="scientific">Tessaracoccus oleiagri</name>
    <dbReference type="NCBI Taxonomy" id="686624"/>
    <lineage>
        <taxon>Bacteria</taxon>
        <taxon>Bacillati</taxon>
        <taxon>Actinomycetota</taxon>
        <taxon>Actinomycetes</taxon>
        <taxon>Propionibacteriales</taxon>
        <taxon>Propionibacteriaceae</taxon>
        <taxon>Tessaracoccus</taxon>
    </lineage>
</organism>
<proteinExistence type="inferred from homology"/>
<dbReference type="PANTHER" id="PTHR42715">
    <property type="entry name" value="BETA-GLUCOSIDASE"/>
    <property type="match status" value="1"/>
</dbReference>
<dbReference type="Pfam" id="PF00933">
    <property type="entry name" value="Glyco_hydro_3"/>
    <property type="match status" value="1"/>
</dbReference>
<dbReference type="InterPro" id="IPR017853">
    <property type="entry name" value="GH"/>
</dbReference>
<dbReference type="InterPro" id="IPR001764">
    <property type="entry name" value="Glyco_hydro_3_N"/>
</dbReference>
<evidence type="ECO:0000256" key="2">
    <source>
        <dbReference type="ARBA" id="ARBA00022801"/>
    </source>
</evidence>
<dbReference type="PANTHER" id="PTHR42715:SF10">
    <property type="entry name" value="BETA-GLUCOSIDASE"/>
    <property type="match status" value="1"/>
</dbReference>
<dbReference type="InterPro" id="IPR002772">
    <property type="entry name" value="Glyco_hydro_3_C"/>
</dbReference>
<evidence type="ECO:0000313" key="8">
    <source>
        <dbReference type="EMBL" id="SDL24728.1"/>
    </source>
</evidence>
<comment type="function">
    <text evidence="4">Catalyzes the hydrolysis of a non-reducing terminal alpha-L-arabinopyranosidic linkage in ginsenoside Rb2 (alpha-L-arabinopyranosyl-(1-&gt;6)-alpha-D-glucopyranosyl) to release alpha-D-glucopyranosyl (Rd). It is not able to hydrolyze alpha-L-arabinofuranosyl-(1-&gt;6)-alpha-D-glucopyranosyl (Rc).</text>
</comment>
<dbReference type="SUPFAM" id="SSF52279">
    <property type="entry name" value="Beta-D-glucan exohydrolase, C-terminal domain"/>
    <property type="match status" value="1"/>
</dbReference>
<accession>A0A1G9IHM1</accession>
<dbReference type="FunFam" id="2.60.40.10:FF:000495">
    <property type="entry name" value="Periplasmic beta-glucosidase"/>
    <property type="match status" value="1"/>
</dbReference>
<dbReference type="Gene3D" id="2.60.40.10">
    <property type="entry name" value="Immunoglobulins"/>
    <property type="match status" value="1"/>
</dbReference>
<evidence type="ECO:0000259" key="7">
    <source>
        <dbReference type="SMART" id="SM01217"/>
    </source>
</evidence>
<dbReference type="InterPro" id="IPR019800">
    <property type="entry name" value="Glyco_hydro_3_AS"/>
</dbReference>
<dbReference type="SUPFAM" id="SSF51445">
    <property type="entry name" value="(Trans)glycosidases"/>
    <property type="match status" value="1"/>
</dbReference>
<dbReference type="PROSITE" id="PS00775">
    <property type="entry name" value="GLYCOSYL_HYDROL_F3"/>
    <property type="match status" value="1"/>
</dbReference>
<dbReference type="SMART" id="SM01217">
    <property type="entry name" value="Fn3_like"/>
    <property type="match status" value="1"/>
</dbReference>
<dbReference type="EMBL" id="FNGP01000001">
    <property type="protein sequence ID" value="SDL24728.1"/>
    <property type="molecule type" value="Genomic_DNA"/>
</dbReference>
<evidence type="ECO:0000256" key="1">
    <source>
        <dbReference type="ARBA" id="ARBA00005336"/>
    </source>
</evidence>
<evidence type="ECO:0000256" key="5">
    <source>
        <dbReference type="ARBA" id="ARBA00074219"/>
    </source>
</evidence>
<sequence>MTNELTTLEKAALLSGKNVWESRDLPRHDVPSFFMADGPHGVRKQVGSGDHLGLNASEPATCFPTSATVACSWDVDLAEELGHALGREAASLGVDVLLGPGLNLKRSPLGGRNFEYFSEDPYLSGKLAAGYVRGIQAEGVAATPKHFAVNSQELRRMASDSIVDERTLRELYLTAFEIVVREASPRALMTSYNKVNGTYAHENRHLLTEILRDEWGFDGVVISDWGGSNDAAAAIAAGANLEMPAPGLDSVRQLVAAVEGGRLPEADLTARAAEVIRLALTAGAGARPTVDHDAHHALARRAAEESMVLLRNEDSLLPLAPGTSVALIGDMADTPRYQGAGSSQVNPTRLSSAREAILSTGLELTAYAQGYRRHSPIDAELESRAVEAARSADVALVYLGLDEISESEGVDRRHIDLPDAQLSLLRAVAAVNGNVVVVLSAGSVVDLSWTEQARAVVHGYLSGQAGAEAAMRILTGAANPSGKLAETYPVSLVDTAAFGRFPAEGAWSVYREGLFVGYRHADAAGRAVRYPFGHGLSYTDFAYSDLRVTPEGAEFTVTNTGPVAGAEVAQLYVATPDSAIVRPVKELKGFAKVRLAPGAAARVVIPFDRYTWRHFDVGSGTWVVEDGTRLVMVGGSSADLPLTGKLEVPGTTLDTPVAPETVRRAMLRGLTDDELGEFFGIVVPRESNSAELDRNDPLGDLRRARSPLARLAHWVLLTLRRRSEAKGEPDLNIQFLYNMPFRAIAKMSNGMVSDEMVDGIVALVNGHHFRGLKEVVGGFVRNRRTGKALTRSLTNPL</sequence>
<protein>
    <recommendedName>
        <fullName evidence="5">Exo-alpha-(1-&gt;6)-L-arabinopyranosidase</fullName>
    </recommendedName>
</protein>
<dbReference type="GO" id="GO:0005975">
    <property type="term" value="P:carbohydrate metabolic process"/>
    <property type="evidence" value="ECO:0007669"/>
    <property type="project" value="InterPro"/>
</dbReference>